<accession>A7MR22</accession>
<evidence type="ECO:0000313" key="2">
    <source>
        <dbReference type="Proteomes" id="UP000000260"/>
    </source>
</evidence>
<keyword evidence="2" id="KW-1185">Reference proteome</keyword>
<dbReference type="AlphaFoldDB" id="A7MR22"/>
<gene>
    <name evidence="1" type="ordered locus">ESA_00492</name>
</gene>
<proteinExistence type="predicted"/>
<organism evidence="1 2">
    <name type="scientific">Cronobacter sakazakii (strain ATCC BAA-894)</name>
    <name type="common">Enterobacter sakazakii</name>
    <dbReference type="NCBI Taxonomy" id="290339"/>
    <lineage>
        <taxon>Bacteria</taxon>
        <taxon>Pseudomonadati</taxon>
        <taxon>Pseudomonadota</taxon>
        <taxon>Gammaproteobacteria</taxon>
        <taxon>Enterobacterales</taxon>
        <taxon>Enterobacteriaceae</taxon>
        <taxon>Cronobacter</taxon>
    </lineage>
</organism>
<dbReference type="HOGENOM" id="CLU_2536928_0_0_6"/>
<dbReference type="EMBL" id="CP000783">
    <property type="protein sequence ID" value="ABU75787.1"/>
    <property type="molecule type" value="Genomic_DNA"/>
</dbReference>
<sequence>MMVFGKVGVDLRTRAINHHQADAEAVKQTYIVDDTGKVFMLNGLAAKHDDKRFAPMGINIGNRMAESLDQFGSTLLHHGKTSQ</sequence>
<dbReference type="Proteomes" id="UP000000260">
    <property type="component" value="Chromosome"/>
</dbReference>
<dbReference type="KEGG" id="esa:ESA_00492"/>
<protein>
    <submittedName>
        <fullName evidence="1">Uncharacterized protein</fullName>
    </submittedName>
</protein>
<name>A7MR22_CROS8</name>
<reference evidence="1 2" key="1">
    <citation type="journal article" date="2010" name="PLoS ONE">
        <title>Genome sequence of Cronobacter sakazakii BAA-894 and comparative genomic hybridization analysis with other Cronobacter species.</title>
        <authorList>
            <person name="Kucerova E."/>
            <person name="Clifton S.W."/>
            <person name="Xia X.Q."/>
            <person name="Long F."/>
            <person name="Porwollik S."/>
            <person name="Fulton L."/>
            <person name="Fronick C."/>
            <person name="Minx P."/>
            <person name="Kyung K."/>
            <person name="Warren W."/>
            <person name="Fulton R."/>
            <person name="Feng D."/>
            <person name="Wollam A."/>
            <person name="Shah N."/>
            <person name="Bhonagiri V."/>
            <person name="Nash W.E."/>
            <person name="Hallsworth-Pepin K."/>
            <person name="Wilson R.K."/>
            <person name="McClelland M."/>
            <person name="Forsythe S.J."/>
        </authorList>
    </citation>
    <scope>NUCLEOTIDE SEQUENCE [LARGE SCALE GENOMIC DNA]</scope>
    <source>
        <strain evidence="1 2">ATCC BAA-894</strain>
    </source>
</reference>
<evidence type="ECO:0000313" key="1">
    <source>
        <dbReference type="EMBL" id="ABU75787.1"/>
    </source>
</evidence>